<dbReference type="AlphaFoldDB" id="B3PGQ7"/>
<protein>
    <submittedName>
        <fullName evidence="3">Lytic murein transglycosylase, putative, slt23E</fullName>
        <ecNumber evidence="3">3.2.1.-</ecNumber>
    </submittedName>
</protein>
<dbReference type="HOGENOM" id="CLU_094963_0_0_6"/>
<proteinExistence type="predicted"/>
<dbReference type="STRING" id="498211.CJA_1908"/>
<feature type="signal peptide" evidence="1">
    <location>
        <begin position="1"/>
        <end position="21"/>
    </location>
</feature>
<keyword evidence="4" id="KW-1185">Reference proteome</keyword>
<dbReference type="Proteomes" id="UP000001036">
    <property type="component" value="Chromosome"/>
</dbReference>
<keyword evidence="3" id="KW-0378">Hydrolase</keyword>
<dbReference type="EMBL" id="CP000934">
    <property type="protein sequence ID" value="ACE85897.1"/>
    <property type="molecule type" value="Genomic_DNA"/>
</dbReference>
<dbReference type="InterPro" id="IPR045795">
    <property type="entry name" value="SLT_4"/>
</dbReference>
<dbReference type="KEGG" id="cja:CJA_1908"/>
<dbReference type="Pfam" id="PF19489">
    <property type="entry name" value="SLT_4"/>
    <property type="match status" value="1"/>
</dbReference>
<dbReference type="GO" id="GO:0016798">
    <property type="term" value="F:hydrolase activity, acting on glycosyl bonds"/>
    <property type="evidence" value="ECO:0007669"/>
    <property type="project" value="UniProtKB-KW"/>
</dbReference>
<keyword evidence="3" id="KW-0326">Glycosidase</keyword>
<keyword evidence="1" id="KW-0732">Signal</keyword>
<dbReference type="CDD" id="cd00442">
    <property type="entry name" value="Lyz-like"/>
    <property type="match status" value="1"/>
</dbReference>
<dbReference type="CAZy" id="GH23">
    <property type="family name" value="Glycoside Hydrolase Family 23"/>
</dbReference>
<gene>
    <name evidence="3" type="primary">slt23E</name>
    <name evidence="3" type="ordered locus">CJA_1908</name>
</gene>
<feature type="domain" description="Transglycosylase SLT" evidence="2">
    <location>
        <begin position="12"/>
        <end position="194"/>
    </location>
</feature>
<dbReference type="eggNOG" id="COG4764">
    <property type="taxonomic scope" value="Bacteria"/>
</dbReference>
<accession>B3PGQ7</accession>
<feature type="chain" id="PRO_5002796539" evidence="1">
    <location>
        <begin position="22"/>
        <end position="206"/>
    </location>
</feature>
<dbReference type="RefSeq" id="WP_012487525.1">
    <property type="nucleotide sequence ID" value="NC_010995.1"/>
</dbReference>
<dbReference type="Gene3D" id="1.10.530.10">
    <property type="match status" value="1"/>
</dbReference>
<dbReference type="SUPFAM" id="SSF53955">
    <property type="entry name" value="Lysozyme-like"/>
    <property type="match status" value="1"/>
</dbReference>
<dbReference type="EC" id="3.2.1.-" evidence="3"/>
<evidence type="ECO:0000313" key="4">
    <source>
        <dbReference type="Proteomes" id="UP000001036"/>
    </source>
</evidence>
<organism evidence="3 4">
    <name type="scientific">Cellvibrio japonicus (strain Ueda107)</name>
    <name type="common">Pseudomonas fluorescens subsp. cellulosa</name>
    <dbReference type="NCBI Taxonomy" id="498211"/>
    <lineage>
        <taxon>Bacteria</taxon>
        <taxon>Pseudomonadati</taxon>
        <taxon>Pseudomonadota</taxon>
        <taxon>Gammaproteobacteria</taxon>
        <taxon>Cellvibrionales</taxon>
        <taxon>Cellvibrionaceae</taxon>
        <taxon>Cellvibrio</taxon>
    </lineage>
</organism>
<sequence length="206" mass="24034">MNNQLKKWMLLAILVCTGLLGGCSTLPPSNPNNLCDIFDDKPSWYKYARNAEKNWGSSIPVMMSIMYQESQFKHNAKPARRKILWVIPGPRPSNAFGYAQAKTDTWNEYQDAIGSRWARRDSFKDAIDFIGWYNRQSQRRSRIGLNDGYSLYLAYHEGHGGFNRATYQKKSWLINTARNVDSRAKQYATQLQGCEARFKRSWWWPF</sequence>
<name>B3PGQ7_CELJU</name>
<evidence type="ECO:0000259" key="2">
    <source>
        <dbReference type="Pfam" id="PF19489"/>
    </source>
</evidence>
<evidence type="ECO:0000313" key="3">
    <source>
        <dbReference type="EMBL" id="ACE85897.1"/>
    </source>
</evidence>
<dbReference type="InterPro" id="IPR023346">
    <property type="entry name" value="Lysozyme-like_dom_sf"/>
</dbReference>
<dbReference type="OrthoDB" id="9789144at2"/>
<reference evidence="3 4" key="1">
    <citation type="journal article" date="2008" name="J. Bacteriol.">
        <title>Insights into plant cell wall degradation from the genome sequence of the soil bacterium Cellvibrio japonicus.</title>
        <authorList>
            <person name="Deboy R.T."/>
            <person name="Mongodin E.F."/>
            <person name="Fouts D.E."/>
            <person name="Tailford L.E."/>
            <person name="Khouri H."/>
            <person name="Emerson J.B."/>
            <person name="Mohamoud Y."/>
            <person name="Watkins K."/>
            <person name="Henrissat B."/>
            <person name="Gilbert H.J."/>
            <person name="Nelson K.E."/>
        </authorList>
    </citation>
    <scope>NUCLEOTIDE SEQUENCE [LARGE SCALE GENOMIC DNA]</scope>
    <source>
        <strain evidence="3 4">Ueda107</strain>
    </source>
</reference>
<dbReference type="PROSITE" id="PS51257">
    <property type="entry name" value="PROKAR_LIPOPROTEIN"/>
    <property type="match status" value="1"/>
</dbReference>
<evidence type="ECO:0000256" key="1">
    <source>
        <dbReference type="SAM" id="SignalP"/>
    </source>
</evidence>